<evidence type="ECO:0000259" key="1">
    <source>
        <dbReference type="PROSITE" id="PS51471"/>
    </source>
</evidence>
<reference evidence="2" key="1">
    <citation type="submission" date="2023-08" db="EMBL/GenBank/DDBJ databases">
        <authorList>
            <person name="Chen Y."/>
            <person name="Shah S."/>
            <person name="Dougan E. K."/>
            <person name="Thang M."/>
            <person name="Chan C."/>
        </authorList>
    </citation>
    <scope>NUCLEOTIDE SEQUENCE</scope>
</reference>
<dbReference type="PROSITE" id="PS51471">
    <property type="entry name" value="FE2OG_OXY"/>
    <property type="match status" value="1"/>
</dbReference>
<comment type="caution">
    <text evidence="2">The sequence shown here is derived from an EMBL/GenBank/DDBJ whole genome shotgun (WGS) entry which is preliminary data.</text>
</comment>
<dbReference type="InterPro" id="IPR037151">
    <property type="entry name" value="AlkB-like_sf"/>
</dbReference>
<dbReference type="Gene3D" id="2.60.120.590">
    <property type="entry name" value="Alpha-ketoglutarate-dependent dioxygenase AlkB-like"/>
    <property type="match status" value="1"/>
</dbReference>
<dbReference type="SUPFAM" id="SSF51197">
    <property type="entry name" value="Clavaminate synthase-like"/>
    <property type="match status" value="1"/>
</dbReference>
<dbReference type="Proteomes" id="UP001178507">
    <property type="component" value="Unassembled WGS sequence"/>
</dbReference>
<dbReference type="Pfam" id="PF13532">
    <property type="entry name" value="2OG-FeII_Oxy_2"/>
    <property type="match status" value="1"/>
</dbReference>
<proteinExistence type="predicted"/>
<dbReference type="InterPro" id="IPR005123">
    <property type="entry name" value="Oxoglu/Fe-dep_dioxygenase_dom"/>
</dbReference>
<dbReference type="AlphaFoldDB" id="A0AA36HWS3"/>
<evidence type="ECO:0000313" key="2">
    <source>
        <dbReference type="EMBL" id="CAJ1376057.1"/>
    </source>
</evidence>
<name>A0AA36HWS3_9DINO</name>
<accession>A0AA36HWS3</accession>
<gene>
    <name evidence="2" type="ORF">EVOR1521_LOCUS5206</name>
</gene>
<dbReference type="PANTHER" id="PTHR42256">
    <property type="entry name" value="OXOGLUTARATE/IRON-DEPENDENT DIOXYGENASE"/>
    <property type="match status" value="1"/>
</dbReference>
<organism evidence="2 3">
    <name type="scientific">Effrenium voratum</name>
    <dbReference type="NCBI Taxonomy" id="2562239"/>
    <lineage>
        <taxon>Eukaryota</taxon>
        <taxon>Sar</taxon>
        <taxon>Alveolata</taxon>
        <taxon>Dinophyceae</taxon>
        <taxon>Suessiales</taxon>
        <taxon>Symbiodiniaceae</taxon>
        <taxon>Effrenium</taxon>
    </lineage>
</organism>
<sequence length="288" mass="31971">MVRHERMLSGLMFASMAGMRAFLVPRAVARSMATQMRVRSRSKGTTLQETSPLSAVQMPGFPQPKPLPERLSRLGSCVHVPALGSSAEDAQLAKSLLTDIQKVGKQLRLHRSRRHLQIWGEHLTSSKTFTAVVSRLLSLFGLKLVDCWVNVYRSGEEEKSPHHDNYQDRSPSPTATIGLSLGSTRDIVFRDRYSGETFPIPQQNGDVFAFDSSFNRLFTHAIPPSEDDDTGLRLSIIVWAMESDGHTLAVPQAVRQGRGFPTKEVVSWSDWDLAEGLWSDSRALSGLA</sequence>
<keyword evidence="3" id="KW-1185">Reference proteome</keyword>
<dbReference type="PANTHER" id="PTHR42256:SF1">
    <property type="entry name" value="FE2OG DIOXYGENASE DOMAIN-CONTAINING PROTEIN"/>
    <property type="match status" value="1"/>
</dbReference>
<dbReference type="EMBL" id="CAUJNA010000358">
    <property type="protein sequence ID" value="CAJ1376057.1"/>
    <property type="molecule type" value="Genomic_DNA"/>
</dbReference>
<protein>
    <recommendedName>
        <fullName evidence="1">Fe2OG dioxygenase domain-containing protein</fullName>
    </recommendedName>
</protein>
<dbReference type="InterPro" id="IPR027450">
    <property type="entry name" value="AlkB-like"/>
</dbReference>
<feature type="domain" description="Fe2OG dioxygenase" evidence="1">
    <location>
        <begin position="143"/>
        <end position="242"/>
    </location>
</feature>
<evidence type="ECO:0000313" key="3">
    <source>
        <dbReference type="Proteomes" id="UP001178507"/>
    </source>
</evidence>